<sequence length="113" mass="12514">MCFIKNECNLHFCKKHLIKRGDQNSSAHLNHFKSVGEQMSLTTKLDTGTATLICCSKSAPEAKLTLWYALNHILRLYHHSVPEDGVGVQGQRNLAGVSLRQLCAICLLVSGYS</sequence>
<organism evidence="1 2">
    <name type="scientific">Mauremys mutica</name>
    <name type="common">yellowpond turtle</name>
    <dbReference type="NCBI Taxonomy" id="74926"/>
    <lineage>
        <taxon>Eukaryota</taxon>
        <taxon>Metazoa</taxon>
        <taxon>Chordata</taxon>
        <taxon>Craniata</taxon>
        <taxon>Vertebrata</taxon>
        <taxon>Euteleostomi</taxon>
        <taxon>Archelosauria</taxon>
        <taxon>Testudinata</taxon>
        <taxon>Testudines</taxon>
        <taxon>Cryptodira</taxon>
        <taxon>Durocryptodira</taxon>
        <taxon>Testudinoidea</taxon>
        <taxon>Geoemydidae</taxon>
        <taxon>Geoemydinae</taxon>
        <taxon>Mauremys</taxon>
    </lineage>
</organism>
<comment type="caution">
    <text evidence="1">The sequence shown here is derived from an EMBL/GenBank/DDBJ whole genome shotgun (WGS) entry which is preliminary data.</text>
</comment>
<reference evidence="1" key="1">
    <citation type="submission" date="2021-09" db="EMBL/GenBank/DDBJ databases">
        <title>The genome of Mauremys mutica provides insights into the evolution of semi-aquatic lifestyle.</title>
        <authorList>
            <person name="Gong S."/>
            <person name="Gao Y."/>
        </authorList>
    </citation>
    <scope>NUCLEOTIDE SEQUENCE</scope>
    <source>
        <strain evidence="1">MM-2020</strain>
        <tissue evidence="1">Muscle</tissue>
    </source>
</reference>
<dbReference type="Proteomes" id="UP000827986">
    <property type="component" value="Unassembled WGS sequence"/>
</dbReference>
<keyword evidence="2" id="KW-1185">Reference proteome</keyword>
<dbReference type="EMBL" id="JAHDVG010000487">
    <property type="protein sequence ID" value="KAH1166250.1"/>
    <property type="molecule type" value="Genomic_DNA"/>
</dbReference>
<proteinExistence type="predicted"/>
<dbReference type="AlphaFoldDB" id="A0A9D3WSE4"/>
<evidence type="ECO:0000313" key="1">
    <source>
        <dbReference type="EMBL" id="KAH1166250.1"/>
    </source>
</evidence>
<protein>
    <submittedName>
        <fullName evidence="1">Uncharacterized protein</fullName>
    </submittedName>
</protein>
<gene>
    <name evidence="1" type="ORF">KIL84_015422</name>
</gene>
<evidence type="ECO:0000313" key="2">
    <source>
        <dbReference type="Proteomes" id="UP000827986"/>
    </source>
</evidence>
<accession>A0A9D3WSE4</accession>
<name>A0A9D3WSE4_9SAUR</name>